<dbReference type="InterPro" id="IPR029057">
    <property type="entry name" value="PRTase-like"/>
</dbReference>
<dbReference type="EMBL" id="BARV01029318">
    <property type="protein sequence ID" value="GAI43568.1"/>
    <property type="molecule type" value="Genomic_DNA"/>
</dbReference>
<gene>
    <name evidence="1" type="ORF">S06H3_46768</name>
</gene>
<dbReference type="AlphaFoldDB" id="X1NJ16"/>
<evidence type="ECO:0008006" key="2">
    <source>
        <dbReference type="Google" id="ProtNLM"/>
    </source>
</evidence>
<feature type="non-terminal residue" evidence="1">
    <location>
        <position position="48"/>
    </location>
</feature>
<protein>
    <recommendedName>
        <fullName evidence="2">Orotate phosphoribosyltransferase</fullName>
    </recommendedName>
</protein>
<dbReference type="Gene3D" id="3.40.50.2020">
    <property type="match status" value="1"/>
</dbReference>
<organism evidence="1">
    <name type="scientific">marine sediment metagenome</name>
    <dbReference type="NCBI Taxonomy" id="412755"/>
    <lineage>
        <taxon>unclassified sequences</taxon>
        <taxon>metagenomes</taxon>
        <taxon>ecological metagenomes</taxon>
    </lineage>
</organism>
<sequence length="48" mass="5479">MLKVVSQVEGLDIYKILKDTGSIMEGHFKLSSGYHSKYYLQCARLLQS</sequence>
<evidence type="ECO:0000313" key="1">
    <source>
        <dbReference type="EMBL" id="GAI43568.1"/>
    </source>
</evidence>
<name>X1NJ16_9ZZZZ</name>
<proteinExistence type="predicted"/>
<reference evidence="1" key="1">
    <citation type="journal article" date="2014" name="Front. Microbiol.">
        <title>High frequency of phylogenetically diverse reductive dehalogenase-homologous genes in deep subseafloor sedimentary metagenomes.</title>
        <authorList>
            <person name="Kawai M."/>
            <person name="Futagami T."/>
            <person name="Toyoda A."/>
            <person name="Takaki Y."/>
            <person name="Nishi S."/>
            <person name="Hori S."/>
            <person name="Arai W."/>
            <person name="Tsubouchi T."/>
            <person name="Morono Y."/>
            <person name="Uchiyama I."/>
            <person name="Ito T."/>
            <person name="Fujiyama A."/>
            <person name="Inagaki F."/>
            <person name="Takami H."/>
        </authorList>
    </citation>
    <scope>NUCLEOTIDE SEQUENCE</scope>
    <source>
        <strain evidence="1">Expedition CK06-06</strain>
    </source>
</reference>
<accession>X1NJ16</accession>
<comment type="caution">
    <text evidence="1">The sequence shown here is derived from an EMBL/GenBank/DDBJ whole genome shotgun (WGS) entry which is preliminary data.</text>
</comment>